<dbReference type="AlphaFoldDB" id="A0A2S7EX30"/>
<proteinExistence type="predicted"/>
<accession>A0A2S7EX30</accession>
<feature type="region of interest" description="Disordered" evidence="1">
    <location>
        <begin position="1"/>
        <end position="26"/>
    </location>
</feature>
<sequence length="59" mass="6230">MPGAGGLVVGRQGLGRDEPAASAPDPDECFRRLFGDAFARAYEAQLVRLQSARRAGKLG</sequence>
<evidence type="ECO:0000313" key="2">
    <source>
        <dbReference type="EMBL" id="PPU97718.1"/>
    </source>
</evidence>
<dbReference type="EMBL" id="MDEG01000007">
    <property type="protein sequence ID" value="PPU97718.1"/>
    <property type="molecule type" value="Genomic_DNA"/>
</dbReference>
<name>A0A2S7EX30_9XANT</name>
<comment type="caution">
    <text evidence="2">The sequence shown here is derived from an EMBL/GenBank/DDBJ whole genome shotgun (WGS) entry which is preliminary data.</text>
</comment>
<protein>
    <submittedName>
        <fullName evidence="2">Uncharacterized protein</fullName>
    </submittedName>
</protein>
<evidence type="ECO:0000256" key="1">
    <source>
        <dbReference type="SAM" id="MobiDB-lite"/>
    </source>
</evidence>
<dbReference type="Proteomes" id="UP000238261">
    <property type="component" value="Unassembled WGS sequence"/>
</dbReference>
<keyword evidence="3" id="KW-1185">Reference proteome</keyword>
<organism evidence="2 3">
    <name type="scientific">Xanthomonas hyacinthi</name>
    <dbReference type="NCBI Taxonomy" id="56455"/>
    <lineage>
        <taxon>Bacteria</taxon>
        <taxon>Pseudomonadati</taxon>
        <taxon>Pseudomonadota</taxon>
        <taxon>Gammaproteobacteria</taxon>
        <taxon>Lysobacterales</taxon>
        <taxon>Lysobacteraceae</taxon>
        <taxon>Xanthomonas</taxon>
    </lineage>
</organism>
<reference evidence="3" key="1">
    <citation type="submission" date="2016-08" db="EMBL/GenBank/DDBJ databases">
        <authorList>
            <person name="Merda D."/>
            <person name="Briand M."/>
            <person name="Taghouti G."/>
            <person name="Carrere S."/>
            <person name="Gouzy J."/>
            <person name="Portier P."/>
            <person name="Jacques M.-A."/>
            <person name="Fischer-Le Saux M."/>
        </authorList>
    </citation>
    <scope>NUCLEOTIDE SEQUENCE [LARGE SCALE GENOMIC DNA]</scope>
    <source>
        <strain evidence="3">CFBP1156</strain>
    </source>
</reference>
<gene>
    <name evidence="2" type="ORF">XhyaCFBP1156_10225</name>
</gene>
<evidence type="ECO:0000313" key="3">
    <source>
        <dbReference type="Proteomes" id="UP000238261"/>
    </source>
</evidence>